<comment type="caution">
    <text evidence="2">The sequence shown here is derived from an EMBL/GenBank/DDBJ whole genome shotgun (WGS) entry which is preliminary data.</text>
</comment>
<dbReference type="EMBL" id="JADQDP010000001">
    <property type="protein sequence ID" value="MBF9140459.1"/>
    <property type="molecule type" value="Genomic_DNA"/>
</dbReference>
<sequence>MKLTEALRRCLFPERAFRWYSRLPPADLQGRLQAVNPLPAVQPSFRRIGAGDNELYLWLEMDDARFKMVARRLVPDTSPELRITGSVRANGQGSIMAGTVQWDLTRRITWLIFRFVVLLSATSWLLKSLATQSGRHHWDALALIGWIAAVSAVAAAPFVEFSLLCGNLLPKVQGRFLAIDCPLKRELVLPK</sequence>
<protein>
    <submittedName>
        <fullName evidence="2">Uncharacterized protein</fullName>
    </submittedName>
</protein>
<evidence type="ECO:0000313" key="3">
    <source>
        <dbReference type="Proteomes" id="UP000645610"/>
    </source>
</evidence>
<accession>A0A931FL85</accession>
<feature type="transmembrane region" description="Helical" evidence="1">
    <location>
        <begin position="138"/>
        <end position="159"/>
    </location>
</feature>
<evidence type="ECO:0000313" key="2">
    <source>
        <dbReference type="EMBL" id="MBF9140459.1"/>
    </source>
</evidence>
<name>A0A931FL85_9BACT</name>
<proteinExistence type="predicted"/>
<organism evidence="2 3">
    <name type="scientific">Hymenobacter properus</name>
    <dbReference type="NCBI Taxonomy" id="2791026"/>
    <lineage>
        <taxon>Bacteria</taxon>
        <taxon>Pseudomonadati</taxon>
        <taxon>Bacteroidota</taxon>
        <taxon>Cytophagia</taxon>
        <taxon>Cytophagales</taxon>
        <taxon>Hymenobacteraceae</taxon>
        <taxon>Hymenobacter</taxon>
    </lineage>
</organism>
<keyword evidence="1" id="KW-0472">Membrane</keyword>
<reference evidence="2 3" key="1">
    <citation type="submission" date="2020-11" db="EMBL/GenBank/DDBJ databases">
        <authorList>
            <person name="Kim M.K."/>
        </authorList>
    </citation>
    <scope>NUCLEOTIDE SEQUENCE [LARGE SCALE GENOMIC DNA]</scope>
    <source>
        <strain evidence="2 3">BT439</strain>
    </source>
</reference>
<dbReference type="RefSeq" id="WP_196284808.1">
    <property type="nucleotide sequence ID" value="NZ_JADQDP010000001.1"/>
</dbReference>
<evidence type="ECO:0000256" key="1">
    <source>
        <dbReference type="SAM" id="Phobius"/>
    </source>
</evidence>
<gene>
    <name evidence="2" type="ORF">I2I01_02365</name>
</gene>
<keyword evidence="3" id="KW-1185">Reference proteome</keyword>
<dbReference type="AlphaFoldDB" id="A0A931FL85"/>
<keyword evidence="1" id="KW-0812">Transmembrane</keyword>
<keyword evidence="1" id="KW-1133">Transmembrane helix</keyword>
<feature type="transmembrane region" description="Helical" evidence="1">
    <location>
        <begin position="108"/>
        <end position="126"/>
    </location>
</feature>
<dbReference type="Proteomes" id="UP000645610">
    <property type="component" value="Unassembled WGS sequence"/>
</dbReference>